<feature type="compositionally biased region" description="Basic and acidic residues" evidence="1">
    <location>
        <begin position="151"/>
        <end position="161"/>
    </location>
</feature>
<evidence type="ECO:0000313" key="3">
    <source>
        <dbReference type="EnsemblMetazoa" id="HelroP176162"/>
    </source>
</evidence>
<dbReference type="AlphaFoldDB" id="T1FA85"/>
<evidence type="ECO:0000256" key="1">
    <source>
        <dbReference type="SAM" id="MobiDB-lite"/>
    </source>
</evidence>
<dbReference type="Proteomes" id="UP000015101">
    <property type="component" value="Unassembled WGS sequence"/>
</dbReference>
<dbReference type="CTD" id="20205734"/>
<gene>
    <name evidence="3" type="primary">20205734</name>
    <name evidence="2" type="ORF">HELRODRAFT_176162</name>
</gene>
<dbReference type="InParanoid" id="T1FA85"/>
<organism evidence="3 4">
    <name type="scientific">Helobdella robusta</name>
    <name type="common">Californian leech</name>
    <dbReference type="NCBI Taxonomy" id="6412"/>
    <lineage>
        <taxon>Eukaryota</taxon>
        <taxon>Metazoa</taxon>
        <taxon>Spiralia</taxon>
        <taxon>Lophotrochozoa</taxon>
        <taxon>Annelida</taxon>
        <taxon>Clitellata</taxon>
        <taxon>Hirudinea</taxon>
        <taxon>Rhynchobdellida</taxon>
        <taxon>Glossiphoniidae</taxon>
        <taxon>Helobdella</taxon>
    </lineage>
</organism>
<dbReference type="RefSeq" id="XP_009021731.1">
    <property type="nucleotide sequence ID" value="XM_009023483.1"/>
</dbReference>
<proteinExistence type="predicted"/>
<name>T1FA85_HELRO</name>
<evidence type="ECO:0000313" key="4">
    <source>
        <dbReference type="Proteomes" id="UP000015101"/>
    </source>
</evidence>
<feature type="region of interest" description="Disordered" evidence="1">
    <location>
        <begin position="140"/>
        <end position="161"/>
    </location>
</feature>
<dbReference type="GeneID" id="20205734"/>
<accession>T1FA85</accession>
<sequence>MWLVITGQCQTLVKESAFMIQLVYLKKHFFVHQLLKKQFMDSRLVDYGHLLIIFSLMKIIKQLSLIYNFNFRKHLVCRLRLIWISHHMTSTIMIHKISGGRNKKREPESSKLITSSPFKKELEEKAMSTEAKLTRKIKTKNTTKNKTNLYKRHETTIRKNS</sequence>
<protein>
    <submittedName>
        <fullName evidence="2 3">Uncharacterized protein</fullName>
    </submittedName>
</protein>
<evidence type="ECO:0000313" key="2">
    <source>
        <dbReference type="EMBL" id="ESO00297.1"/>
    </source>
</evidence>
<dbReference type="KEGG" id="hro:HELRODRAFT_176162"/>
<reference evidence="2 4" key="2">
    <citation type="journal article" date="2013" name="Nature">
        <title>Insights into bilaterian evolution from three spiralian genomes.</title>
        <authorList>
            <person name="Simakov O."/>
            <person name="Marletaz F."/>
            <person name="Cho S.J."/>
            <person name="Edsinger-Gonzales E."/>
            <person name="Havlak P."/>
            <person name="Hellsten U."/>
            <person name="Kuo D.H."/>
            <person name="Larsson T."/>
            <person name="Lv J."/>
            <person name="Arendt D."/>
            <person name="Savage R."/>
            <person name="Osoegawa K."/>
            <person name="de Jong P."/>
            <person name="Grimwood J."/>
            <person name="Chapman J.A."/>
            <person name="Shapiro H."/>
            <person name="Aerts A."/>
            <person name="Otillar R.P."/>
            <person name="Terry A.Y."/>
            <person name="Boore J.L."/>
            <person name="Grigoriev I.V."/>
            <person name="Lindberg D.R."/>
            <person name="Seaver E.C."/>
            <person name="Weisblat D.A."/>
            <person name="Putnam N.H."/>
            <person name="Rokhsar D.S."/>
        </authorList>
    </citation>
    <scope>NUCLEOTIDE SEQUENCE</scope>
</reference>
<dbReference type="EMBL" id="AMQM01005563">
    <property type="status" value="NOT_ANNOTATED_CDS"/>
    <property type="molecule type" value="Genomic_DNA"/>
</dbReference>
<dbReference type="EnsemblMetazoa" id="HelroT176162">
    <property type="protein sequence ID" value="HelroP176162"/>
    <property type="gene ID" value="HelroG176162"/>
</dbReference>
<dbReference type="EMBL" id="KB096983">
    <property type="protein sequence ID" value="ESO00297.1"/>
    <property type="molecule type" value="Genomic_DNA"/>
</dbReference>
<reference evidence="3" key="3">
    <citation type="submission" date="2015-06" db="UniProtKB">
        <authorList>
            <consortium name="EnsemblMetazoa"/>
        </authorList>
    </citation>
    <scope>IDENTIFICATION</scope>
</reference>
<keyword evidence="4" id="KW-1185">Reference proteome</keyword>
<reference evidence="4" key="1">
    <citation type="submission" date="2012-12" db="EMBL/GenBank/DDBJ databases">
        <authorList>
            <person name="Hellsten U."/>
            <person name="Grimwood J."/>
            <person name="Chapman J.A."/>
            <person name="Shapiro H."/>
            <person name="Aerts A."/>
            <person name="Otillar R.P."/>
            <person name="Terry A.Y."/>
            <person name="Boore J.L."/>
            <person name="Simakov O."/>
            <person name="Marletaz F."/>
            <person name="Cho S.-J."/>
            <person name="Edsinger-Gonzales E."/>
            <person name="Havlak P."/>
            <person name="Kuo D.-H."/>
            <person name="Larsson T."/>
            <person name="Lv J."/>
            <person name="Arendt D."/>
            <person name="Savage R."/>
            <person name="Osoegawa K."/>
            <person name="de Jong P."/>
            <person name="Lindberg D.R."/>
            <person name="Seaver E.C."/>
            <person name="Weisblat D.A."/>
            <person name="Putnam N.H."/>
            <person name="Grigoriev I.V."/>
            <person name="Rokhsar D.S."/>
        </authorList>
    </citation>
    <scope>NUCLEOTIDE SEQUENCE</scope>
</reference>
<dbReference type="HOGENOM" id="CLU_1645567_0_0_1"/>